<dbReference type="OrthoDB" id="7959514at2"/>
<proteinExistence type="predicted"/>
<dbReference type="AlphaFoldDB" id="A0A4R5ULE2"/>
<feature type="transmembrane region" description="Helical" evidence="1">
    <location>
        <begin position="21"/>
        <end position="46"/>
    </location>
</feature>
<evidence type="ECO:0008006" key="4">
    <source>
        <dbReference type="Google" id="ProtNLM"/>
    </source>
</evidence>
<dbReference type="RefSeq" id="WP_133314096.1">
    <property type="nucleotide sequence ID" value="NZ_SMTL01000001.1"/>
</dbReference>
<evidence type="ECO:0000313" key="2">
    <source>
        <dbReference type="EMBL" id="TDK38647.1"/>
    </source>
</evidence>
<keyword evidence="1" id="KW-1133">Transmembrane helix</keyword>
<evidence type="ECO:0000256" key="1">
    <source>
        <dbReference type="SAM" id="Phobius"/>
    </source>
</evidence>
<comment type="caution">
    <text evidence="2">The sequence shown here is derived from an EMBL/GenBank/DDBJ whole genome shotgun (WGS) entry which is preliminary data.</text>
</comment>
<evidence type="ECO:0000313" key="3">
    <source>
        <dbReference type="Proteomes" id="UP000295238"/>
    </source>
</evidence>
<protein>
    <recommendedName>
        <fullName evidence="4">Transmembrane anchored protein</fullName>
    </recommendedName>
</protein>
<keyword evidence="1" id="KW-0472">Membrane</keyword>
<keyword evidence="1" id="KW-0812">Transmembrane</keyword>
<reference evidence="2 3" key="1">
    <citation type="submission" date="2019-03" db="EMBL/GenBank/DDBJ databases">
        <title>Rhizobium sp. nov., an bacterium isolated from biocrust in Mu Us Desert.</title>
        <authorList>
            <person name="Lixiong L."/>
        </authorList>
    </citation>
    <scope>NUCLEOTIDE SEQUENCE [LARGE SCALE GENOMIC DNA]</scope>
    <source>
        <strain evidence="2 3">SPY-1</strain>
    </source>
</reference>
<sequence length="253" mass="27846">MASVQPASSQAPEQALISGRFIYKLTAAVAALALLTTAISVGGQWFGKRIALGGHTESRQEYFVETGQDHLKLPANAIRFHEQRHSGSAERIDLYLAWPELQGYSKDLRPRFDDVSRPESLIFLQLSQSTMSRDMSGRLEPIYTHLFEGPPQPAVAGLTLHHLRGDSGYGREVILTASRGTAPDYVVRCILPAAGERPTSGDCQRDIRLGQDLIVLYRFSSALLKDWQHIDAAVGSFVETRLAEARTVAGSDR</sequence>
<accession>A0A4R5ULE2</accession>
<name>A0A4R5ULE2_9HYPH</name>
<dbReference type="Proteomes" id="UP000295238">
    <property type="component" value="Unassembled WGS sequence"/>
</dbReference>
<gene>
    <name evidence="2" type="ORF">E2F50_00350</name>
</gene>
<organism evidence="2 3">
    <name type="scientific">Rhizobium deserti</name>
    <dbReference type="NCBI Taxonomy" id="2547961"/>
    <lineage>
        <taxon>Bacteria</taxon>
        <taxon>Pseudomonadati</taxon>
        <taxon>Pseudomonadota</taxon>
        <taxon>Alphaproteobacteria</taxon>
        <taxon>Hyphomicrobiales</taxon>
        <taxon>Rhizobiaceae</taxon>
        <taxon>Rhizobium/Agrobacterium group</taxon>
        <taxon>Rhizobium</taxon>
    </lineage>
</organism>
<dbReference type="EMBL" id="SMTL01000001">
    <property type="protein sequence ID" value="TDK38647.1"/>
    <property type="molecule type" value="Genomic_DNA"/>
</dbReference>
<keyword evidence="3" id="KW-1185">Reference proteome</keyword>